<gene>
    <name evidence="1" type="ORF">HBF25_12460</name>
</gene>
<dbReference type="Gene3D" id="2.120.10.30">
    <property type="entry name" value="TolB, C-terminal domain"/>
    <property type="match status" value="1"/>
</dbReference>
<dbReference type="Proteomes" id="UP000490980">
    <property type="component" value="Unassembled WGS sequence"/>
</dbReference>
<accession>A0A7X5UAY8</accession>
<organism evidence="1 2">
    <name type="scientific">Luteibacter anthropi</name>
    <dbReference type="NCBI Taxonomy" id="564369"/>
    <lineage>
        <taxon>Bacteria</taxon>
        <taxon>Pseudomonadati</taxon>
        <taxon>Pseudomonadota</taxon>
        <taxon>Gammaproteobacteria</taxon>
        <taxon>Lysobacterales</taxon>
        <taxon>Rhodanobacteraceae</taxon>
        <taxon>Luteibacter</taxon>
    </lineage>
</organism>
<name>A0A7X5UAY8_9GAMM</name>
<dbReference type="EMBL" id="JAARLZ010000006">
    <property type="protein sequence ID" value="NII07196.1"/>
    <property type="molecule type" value="Genomic_DNA"/>
</dbReference>
<proteinExistence type="predicted"/>
<evidence type="ECO:0000313" key="2">
    <source>
        <dbReference type="Proteomes" id="UP000490980"/>
    </source>
</evidence>
<sequence length="316" mass="35446">MSLPALATSTLTVGADRFDATPVKPPHKMGPLCWPTQYSRVGRTDIISDYKGHRFLFNKGDGWKSSHVTLKGAHTIYPAPWGGYITADTESNAILSLDSLTADRPKSISNINGKALNRPHDLVIDPVSKYVYLLDGSRRLIRFKSLSGPFEEMSFPFADMNYARSLSLMEDHVYVANSSRGSMIRIDDFAHAKYTIIHSRRNENDYAAGAYGLSGLVLNSVTKANGRYFATNYFTTSYAQGKDPDAMRLISWRSWKDFQRGRFEDLSHLIPRGRVPYTVSVSGRRLMLTYFNHEKPCDGDGAMVIDMRLPLDNAVN</sequence>
<protein>
    <submittedName>
        <fullName evidence="1">Uncharacterized protein</fullName>
    </submittedName>
</protein>
<keyword evidence="2" id="KW-1185">Reference proteome</keyword>
<dbReference type="SUPFAM" id="SSF63825">
    <property type="entry name" value="YWTD domain"/>
    <property type="match status" value="1"/>
</dbReference>
<evidence type="ECO:0000313" key="1">
    <source>
        <dbReference type="EMBL" id="NII07196.1"/>
    </source>
</evidence>
<dbReference type="RefSeq" id="WP_166948876.1">
    <property type="nucleotide sequence ID" value="NZ_JAARLZ010000006.1"/>
</dbReference>
<dbReference type="AlphaFoldDB" id="A0A7X5UAY8"/>
<dbReference type="InterPro" id="IPR011042">
    <property type="entry name" value="6-blade_b-propeller_TolB-like"/>
</dbReference>
<comment type="caution">
    <text evidence="1">The sequence shown here is derived from an EMBL/GenBank/DDBJ whole genome shotgun (WGS) entry which is preliminary data.</text>
</comment>
<reference evidence="1 2" key="1">
    <citation type="submission" date="2020-03" db="EMBL/GenBank/DDBJ databases">
        <authorList>
            <person name="Lai Q."/>
        </authorList>
    </citation>
    <scope>NUCLEOTIDE SEQUENCE [LARGE SCALE GENOMIC DNA]</scope>
    <source>
        <strain evidence="1 2">CCUG 25036</strain>
    </source>
</reference>